<dbReference type="InterPro" id="IPR000782">
    <property type="entry name" value="FAS1_domain"/>
</dbReference>
<dbReference type="InterPro" id="IPR050904">
    <property type="entry name" value="Adhesion/Biosynth-related"/>
</dbReference>
<accession>A0ABW4ZRK4</accession>
<dbReference type="SUPFAM" id="SSF82153">
    <property type="entry name" value="FAS1 domain"/>
    <property type="match status" value="2"/>
</dbReference>
<feature type="domain" description="FAS1" evidence="1">
    <location>
        <begin position="32"/>
        <end position="227"/>
    </location>
</feature>
<dbReference type="EMBL" id="JBHUHZ010000004">
    <property type="protein sequence ID" value="MFD2164411.1"/>
    <property type="molecule type" value="Genomic_DNA"/>
</dbReference>
<evidence type="ECO:0000313" key="3">
    <source>
        <dbReference type="Proteomes" id="UP001597387"/>
    </source>
</evidence>
<dbReference type="PROSITE" id="PS51257">
    <property type="entry name" value="PROKAR_LIPOPROTEIN"/>
    <property type="match status" value="1"/>
</dbReference>
<dbReference type="PANTHER" id="PTHR10900:SF77">
    <property type="entry name" value="FI19380P1"/>
    <property type="match status" value="1"/>
</dbReference>
<name>A0ABW4ZRK4_9SPHI</name>
<dbReference type="PROSITE" id="PS50213">
    <property type="entry name" value="FAS1"/>
    <property type="match status" value="1"/>
</dbReference>
<evidence type="ECO:0000313" key="2">
    <source>
        <dbReference type="EMBL" id="MFD2164411.1"/>
    </source>
</evidence>
<organism evidence="2 3">
    <name type="scientific">Paradesertivirga mongoliensis</name>
    <dbReference type="NCBI Taxonomy" id="2100740"/>
    <lineage>
        <taxon>Bacteria</taxon>
        <taxon>Pseudomonadati</taxon>
        <taxon>Bacteroidota</taxon>
        <taxon>Sphingobacteriia</taxon>
        <taxon>Sphingobacteriales</taxon>
        <taxon>Sphingobacteriaceae</taxon>
        <taxon>Paradesertivirga</taxon>
    </lineage>
</organism>
<dbReference type="InterPro" id="IPR036378">
    <property type="entry name" value="FAS1_dom_sf"/>
</dbReference>
<sequence length="732" mass="81980">MKRSIPGLLYLLLLILFAGCNKKELDEFYGRPSNLAPPIYDQLQANGYTSMLAVIDKAGYKDILGKAGYWTLFAPTNEAFQAYAELKGLSSINDIDKKTAETIVRYNTLYNSYRKDNISTFESPEKILEPGLSFRKKSTYYDFVYEEDGKKYLGTNSNGNYNEADNNNKYVPFFTDALFAATNITLEDYKTFFPNATFSGFNVVDASVTQSDIVAQNGMIHAVDKVLLPPVNIMEYLSSKPEYSEFKKILEQDAVLTTNYKLQTRYKAISGSDDTVFVKRYANMSFSPNNENFLSTGSSDAQANFWSAMIPTNEHVIAYKEYLLKDWGPELSPAMRRHFIDSHLWNRALWPSALTTTANAKAEEITFDPSKVLETKMLSNGNFYGIDAIQEANVFRTVYSKPYLNRNYLLQVRGLDRNLRNKIIEPLDKFGLIMQSDEQLLEAGYTFNEAINNYSWRNPATGATIVDNNARNQFLRLIHMSVIDNSFANITDLSGKGVLKGSKGESEVEEYLIYDNNKIWASGNIETNTPLTITKTEQTVNGPVFTVSGVLAYGTKRLGTRIQELAAAKPSLYGYFFDFLSKSTLWNSNGSIAGVSQGVKYTVLIPTNQAIMEAVKRGELPGNKITGIPTTTRSANLAEQAEINRFILYHFVDKETVAPDGDPFKQGQMSTVYDDPANPESPDTYIRIETTPNAMVVTDNLGNTASLVLSGSNNLADRALIHSIDRILLYTN</sequence>
<dbReference type="Proteomes" id="UP001597387">
    <property type="component" value="Unassembled WGS sequence"/>
</dbReference>
<reference evidence="3" key="1">
    <citation type="journal article" date="2019" name="Int. J. Syst. Evol. Microbiol.">
        <title>The Global Catalogue of Microorganisms (GCM) 10K type strain sequencing project: providing services to taxonomists for standard genome sequencing and annotation.</title>
        <authorList>
            <consortium name="The Broad Institute Genomics Platform"/>
            <consortium name="The Broad Institute Genome Sequencing Center for Infectious Disease"/>
            <person name="Wu L."/>
            <person name="Ma J."/>
        </authorList>
    </citation>
    <scope>NUCLEOTIDE SEQUENCE [LARGE SCALE GENOMIC DNA]</scope>
    <source>
        <strain evidence="3">KCTC 42217</strain>
    </source>
</reference>
<dbReference type="SMART" id="SM00554">
    <property type="entry name" value="FAS1"/>
    <property type="match status" value="2"/>
</dbReference>
<gene>
    <name evidence="2" type="ORF">ACFSJU_18540</name>
</gene>
<proteinExistence type="predicted"/>
<dbReference type="Pfam" id="PF02469">
    <property type="entry name" value="Fasciclin"/>
    <property type="match status" value="2"/>
</dbReference>
<dbReference type="PANTHER" id="PTHR10900">
    <property type="entry name" value="PERIOSTIN-RELATED"/>
    <property type="match status" value="1"/>
</dbReference>
<comment type="caution">
    <text evidence="2">The sequence shown here is derived from an EMBL/GenBank/DDBJ whole genome shotgun (WGS) entry which is preliminary data.</text>
</comment>
<evidence type="ECO:0000259" key="1">
    <source>
        <dbReference type="PROSITE" id="PS50213"/>
    </source>
</evidence>
<dbReference type="RefSeq" id="WP_255901785.1">
    <property type="nucleotide sequence ID" value="NZ_JAFMZO010000002.1"/>
</dbReference>
<dbReference type="Gene3D" id="2.30.180.10">
    <property type="entry name" value="FAS1 domain"/>
    <property type="match status" value="2"/>
</dbReference>
<keyword evidence="3" id="KW-1185">Reference proteome</keyword>
<protein>
    <submittedName>
        <fullName evidence="2">Fasciclin domain-containing protein</fullName>
    </submittedName>
</protein>